<keyword evidence="4" id="KW-0762">Sugar transport</keyword>
<sequence length="427" mass="47893">MADLQRRWWAGLGAAILLVLAGCAPPPPDPFDNRGPIIFVDGHDTSFGKQIEQLVNEWNRRHDYSEKVTFIEMPDATDAHRAQLRAHAQDLAPGDQSEYPSQCYDVVTMDIIWTAEFAKAGYLVPLDRDEFQVDKFLKRPVEAVTLDGRLWAIPMRTDAGLLYYRKDLLDAEHTEPPRTWEQLIRQARTIAPKYGKDGYVGQFNRYEGFTVNAMEAIWAKGGDVLSPQGAVIIQSPQAKAGIKMLASGFEDGWIPRAALTFTEERSREAFQTGSTLFLRNWPYVYQRLSDPKSPVSDKFGVTTLPGPSALGGWNLGVSNCSTHRQTARNFIKFVTDETNQRNLFRTAGFAPAVAALYEDPELRKQFPYLDVLRRSVENSRNRPATPYYGDVSAAIHEYLANALTNPVSTDAMIDSLVEQLTAVTQGR</sequence>
<dbReference type="RefSeq" id="WP_209642732.1">
    <property type="nucleotide sequence ID" value="NZ_JAGINW010000001.1"/>
</dbReference>
<dbReference type="PROSITE" id="PS51257">
    <property type="entry name" value="PROKAR_LIPOPROTEIN"/>
    <property type="match status" value="1"/>
</dbReference>
<dbReference type="CDD" id="cd14750">
    <property type="entry name" value="PBP2_TMBP"/>
    <property type="match status" value="1"/>
</dbReference>
<protein>
    <submittedName>
        <fullName evidence="4">Multiple sugar transport system substrate-binding protein</fullName>
    </submittedName>
</protein>
<evidence type="ECO:0000256" key="2">
    <source>
        <dbReference type="ARBA" id="ARBA00022448"/>
    </source>
</evidence>
<accession>A0ABS4TMD2</accession>
<keyword evidence="5" id="KW-1185">Reference proteome</keyword>
<evidence type="ECO:0000256" key="1">
    <source>
        <dbReference type="ARBA" id="ARBA00008520"/>
    </source>
</evidence>
<dbReference type="EMBL" id="JAGINW010000001">
    <property type="protein sequence ID" value="MBP2325551.1"/>
    <property type="molecule type" value="Genomic_DNA"/>
</dbReference>
<keyword evidence="2" id="KW-0813">Transport</keyword>
<evidence type="ECO:0000256" key="3">
    <source>
        <dbReference type="ARBA" id="ARBA00022729"/>
    </source>
</evidence>
<dbReference type="SUPFAM" id="SSF53850">
    <property type="entry name" value="Periplasmic binding protein-like II"/>
    <property type="match status" value="1"/>
</dbReference>
<dbReference type="Gene3D" id="3.40.190.10">
    <property type="entry name" value="Periplasmic binding protein-like II"/>
    <property type="match status" value="2"/>
</dbReference>
<evidence type="ECO:0000313" key="4">
    <source>
        <dbReference type="EMBL" id="MBP2325551.1"/>
    </source>
</evidence>
<dbReference type="PANTHER" id="PTHR30061:SF50">
    <property type="entry name" value="MALTOSE_MALTODEXTRIN-BINDING PERIPLASMIC PROTEIN"/>
    <property type="match status" value="1"/>
</dbReference>
<dbReference type="PANTHER" id="PTHR30061">
    <property type="entry name" value="MALTOSE-BINDING PERIPLASMIC PROTEIN"/>
    <property type="match status" value="1"/>
</dbReference>
<dbReference type="Pfam" id="PF01547">
    <property type="entry name" value="SBP_bac_1"/>
    <property type="match status" value="1"/>
</dbReference>
<reference evidence="4 5" key="1">
    <citation type="submission" date="2021-03" db="EMBL/GenBank/DDBJ databases">
        <title>Sequencing the genomes of 1000 actinobacteria strains.</title>
        <authorList>
            <person name="Klenk H.-P."/>
        </authorList>
    </citation>
    <scope>NUCLEOTIDE SEQUENCE [LARGE SCALE GENOMIC DNA]</scope>
    <source>
        <strain evidence="4 5">DSM 46670</strain>
    </source>
</reference>
<evidence type="ECO:0000313" key="5">
    <source>
        <dbReference type="Proteomes" id="UP001519332"/>
    </source>
</evidence>
<keyword evidence="3" id="KW-0732">Signal</keyword>
<dbReference type="InterPro" id="IPR006059">
    <property type="entry name" value="SBP"/>
</dbReference>
<comment type="caution">
    <text evidence="4">The sequence shown here is derived from an EMBL/GenBank/DDBJ whole genome shotgun (WGS) entry which is preliminary data.</text>
</comment>
<dbReference type="Proteomes" id="UP001519332">
    <property type="component" value="Unassembled WGS sequence"/>
</dbReference>
<name>A0ABS4TMD2_9PSEU</name>
<gene>
    <name evidence="4" type="ORF">JOF56_005936</name>
</gene>
<organism evidence="4 5">
    <name type="scientific">Kibdelosporangium banguiense</name>
    <dbReference type="NCBI Taxonomy" id="1365924"/>
    <lineage>
        <taxon>Bacteria</taxon>
        <taxon>Bacillati</taxon>
        <taxon>Actinomycetota</taxon>
        <taxon>Actinomycetes</taxon>
        <taxon>Pseudonocardiales</taxon>
        <taxon>Pseudonocardiaceae</taxon>
        <taxon>Kibdelosporangium</taxon>
    </lineage>
</organism>
<comment type="similarity">
    <text evidence="1">Belongs to the bacterial solute-binding protein 1 family.</text>
</comment>
<proteinExistence type="inferred from homology"/>